<organism evidence="5 6">
    <name type="scientific">Paenibacillus rigui</name>
    <dbReference type="NCBI Taxonomy" id="554312"/>
    <lineage>
        <taxon>Bacteria</taxon>
        <taxon>Bacillati</taxon>
        <taxon>Bacillota</taxon>
        <taxon>Bacilli</taxon>
        <taxon>Bacillales</taxon>
        <taxon>Paenibacillaceae</taxon>
        <taxon>Paenibacillus</taxon>
    </lineage>
</organism>
<dbReference type="InterPro" id="IPR018062">
    <property type="entry name" value="HTH_AraC-typ_CS"/>
</dbReference>
<dbReference type="Gene3D" id="2.60.120.10">
    <property type="entry name" value="Jelly Rolls"/>
    <property type="match status" value="1"/>
</dbReference>
<evidence type="ECO:0000313" key="5">
    <source>
        <dbReference type="EMBL" id="OXM85409.1"/>
    </source>
</evidence>
<dbReference type="SUPFAM" id="SSF46689">
    <property type="entry name" value="Homeodomain-like"/>
    <property type="match status" value="2"/>
</dbReference>
<accession>A0A229UR88</accession>
<dbReference type="InterPro" id="IPR003313">
    <property type="entry name" value="AraC-bd"/>
</dbReference>
<name>A0A229UR88_9BACL</name>
<dbReference type="PRINTS" id="PR00032">
    <property type="entry name" value="HTHARAC"/>
</dbReference>
<dbReference type="AlphaFoldDB" id="A0A229UR88"/>
<dbReference type="Pfam" id="PF02311">
    <property type="entry name" value="AraC_binding"/>
    <property type="match status" value="1"/>
</dbReference>
<keyword evidence="2" id="KW-0238">DNA-binding</keyword>
<dbReference type="OrthoDB" id="9780667at2"/>
<dbReference type="EMBL" id="NMQW01000022">
    <property type="protein sequence ID" value="OXM85409.1"/>
    <property type="molecule type" value="Genomic_DNA"/>
</dbReference>
<dbReference type="RefSeq" id="WP_094015770.1">
    <property type="nucleotide sequence ID" value="NZ_NMQW01000022.1"/>
</dbReference>
<evidence type="ECO:0000259" key="4">
    <source>
        <dbReference type="PROSITE" id="PS01124"/>
    </source>
</evidence>
<evidence type="ECO:0000313" key="6">
    <source>
        <dbReference type="Proteomes" id="UP000215509"/>
    </source>
</evidence>
<evidence type="ECO:0000256" key="3">
    <source>
        <dbReference type="ARBA" id="ARBA00023163"/>
    </source>
</evidence>
<evidence type="ECO:0000256" key="2">
    <source>
        <dbReference type="ARBA" id="ARBA00023125"/>
    </source>
</evidence>
<dbReference type="PROSITE" id="PS01124">
    <property type="entry name" value="HTH_ARAC_FAMILY_2"/>
    <property type="match status" value="1"/>
</dbReference>
<protein>
    <submittedName>
        <fullName evidence="5">AraC family transcriptional regulator</fullName>
    </submittedName>
</protein>
<dbReference type="Gene3D" id="1.10.10.60">
    <property type="entry name" value="Homeodomain-like"/>
    <property type="match status" value="2"/>
</dbReference>
<feature type="domain" description="HTH araC/xylS-type" evidence="4">
    <location>
        <begin position="174"/>
        <end position="272"/>
    </location>
</feature>
<dbReference type="GO" id="GO:0043565">
    <property type="term" value="F:sequence-specific DNA binding"/>
    <property type="evidence" value="ECO:0007669"/>
    <property type="project" value="InterPro"/>
</dbReference>
<keyword evidence="6" id="KW-1185">Reference proteome</keyword>
<dbReference type="InterPro" id="IPR018060">
    <property type="entry name" value="HTH_AraC"/>
</dbReference>
<dbReference type="InterPro" id="IPR037923">
    <property type="entry name" value="HTH-like"/>
</dbReference>
<keyword evidence="3" id="KW-0804">Transcription</keyword>
<comment type="caution">
    <text evidence="5">The sequence shown here is derived from an EMBL/GenBank/DDBJ whole genome shotgun (WGS) entry which is preliminary data.</text>
</comment>
<dbReference type="InterPro" id="IPR014710">
    <property type="entry name" value="RmlC-like_jellyroll"/>
</dbReference>
<sequence length="284" mass="32503">MQAANPLLYHTLAELKVKLIAAKFSVCTREWNRFDFVPEYNKFYFICEGTGWIRIDGKLYQPEPGQLFFAPAGALQSYSAAGGPPFTMYWCHFTSNIGFNPLFRSMGVPNITNVQDCEAILAHFRQLIDHRGQDHPSSLMKVQSALFEIMACYMDSALMESAIEVEPLSINKLMDTIRYIDANLDKEISIPELSQTAHFHPNYFIRFFKTHLGMSPMRYIQERRIEKAKELLGDFSLTINEVAHTTGFNDASHFSTSFKKHSGITPSDYRKLYQGGTKLVSRRK</sequence>
<dbReference type="Pfam" id="PF12833">
    <property type="entry name" value="HTH_18"/>
    <property type="match status" value="1"/>
</dbReference>
<reference evidence="5 6" key="1">
    <citation type="submission" date="2017-07" db="EMBL/GenBank/DDBJ databases">
        <title>Genome sequencing and assembly of Paenibacillus rigui.</title>
        <authorList>
            <person name="Mayilraj S."/>
        </authorList>
    </citation>
    <scope>NUCLEOTIDE SEQUENCE [LARGE SCALE GENOMIC DNA]</scope>
    <source>
        <strain evidence="5 6">JCM 16352</strain>
    </source>
</reference>
<dbReference type="SUPFAM" id="SSF51215">
    <property type="entry name" value="Regulatory protein AraC"/>
    <property type="match status" value="1"/>
</dbReference>
<dbReference type="InterPro" id="IPR009057">
    <property type="entry name" value="Homeodomain-like_sf"/>
</dbReference>
<gene>
    <name evidence="5" type="ORF">CF651_15470</name>
</gene>
<dbReference type="InterPro" id="IPR020449">
    <property type="entry name" value="Tscrpt_reg_AraC-type_HTH"/>
</dbReference>
<dbReference type="SMART" id="SM00342">
    <property type="entry name" value="HTH_ARAC"/>
    <property type="match status" value="1"/>
</dbReference>
<dbReference type="Proteomes" id="UP000215509">
    <property type="component" value="Unassembled WGS sequence"/>
</dbReference>
<dbReference type="GO" id="GO:0003700">
    <property type="term" value="F:DNA-binding transcription factor activity"/>
    <property type="evidence" value="ECO:0007669"/>
    <property type="project" value="InterPro"/>
</dbReference>
<dbReference type="PANTHER" id="PTHR43280:SF28">
    <property type="entry name" value="HTH-TYPE TRANSCRIPTIONAL ACTIVATOR RHAS"/>
    <property type="match status" value="1"/>
</dbReference>
<evidence type="ECO:0000256" key="1">
    <source>
        <dbReference type="ARBA" id="ARBA00023015"/>
    </source>
</evidence>
<proteinExistence type="predicted"/>
<dbReference type="PROSITE" id="PS00041">
    <property type="entry name" value="HTH_ARAC_FAMILY_1"/>
    <property type="match status" value="1"/>
</dbReference>
<dbReference type="PANTHER" id="PTHR43280">
    <property type="entry name" value="ARAC-FAMILY TRANSCRIPTIONAL REGULATOR"/>
    <property type="match status" value="1"/>
</dbReference>
<keyword evidence="1" id="KW-0805">Transcription regulation</keyword>